<dbReference type="RefSeq" id="XP_009541160.1">
    <property type="nucleotide sequence ID" value="XM_009542865.1"/>
</dbReference>
<name>W4KN40_HETIT</name>
<sequence length="94" mass="10613">MSNVSSVVLRRALLSRSRRYLLSLCCENNYTILVLQRRLTHLTVENDSLARDGGHPGLCLTSNNSYSDHDTVHVTMNSKVISKGDDILKEIQRI</sequence>
<keyword evidence="2" id="KW-1185">Reference proteome</keyword>
<accession>W4KN40</accession>
<dbReference type="KEGG" id="hir:HETIRDRAFT_166771"/>
<dbReference type="Proteomes" id="UP000030671">
    <property type="component" value="Unassembled WGS sequence"/>
</dbReference>
<proteinExistence type="predicted"/>
<evidence type="ECO:0000313" key="2">
    <source>
        <dbReference type="Proteomes" id="UP000030671"/>
    </source>
</evidence>
<evidence type="ECO:0000313" key="1">
    <source>
        <dbReference type="EMBL" id="ETW87232.1"/>
    </source>
</evidence>
<dbReference type="GeneID" id="20668085"/>
<dbReference type="HOGENOM" id="CLU_2386429_0_0_1"/>
<protein>
    <submittedName>
        <fullName evidence="1">Uncharacterized protein</fullName>
    </submittedName>
</protein>
<organism evidence="1 2">
    <name type="scientific">Heterobasidion irregulare (strain TC 32-1)</name>
    <dbReference type="NCBI Taxonomy" id="747525"/>
    <lineage>
        <taxon>Eukaryota</taxon>
        <taxon>Fungi</taxon>
        <taxon>Dikarya</taxon>
        <taxon>Basidiomycota</taxon>
        <taxon>Agaricomycotina</taxon>
        <taxon>Agaricomycetes</taxon>
        <taxon>Russulales</taxon>
        <taxon>Bondarzewiaceae</taxon>
        <taxon>Heterobasidion</taxon>
        <taxon>Heterobasidion annosum species complex</taxon>
    </lineage>
</organism>
<dbReference type="EMBL" id="KI925454">
    <property type="protein sequence ID" value="ETW87232.1"/>
    <property type="molecule type" value="Genomic_DNA"/>
</dbReference>
<dbReference type="AlphaFoldDB" id="W4KN40"/>
<gene>
    <name evidence="1" type="ORF">HETIRDRAFT_166771</name>
</gene>
<dbReference type="InParanoid" id="W4KN40"/>
<reference evidence="1 2" key="1">
    <citation type="journal article" date="2012" name="New Phytol.">
        <title>Insight into trade-off between wood decay and parasitism from the genome of a fungal forest pathogen.</title>
        <authorList>
            <person name="Olson A."/>
            <person name="Aerts A."/>
            <person name="Asiegbu F."/>
            <person name="Belbahri L."/>
            <person name="Bouzid O."/>
            <person name="Broberg A."/>
            <person name="Canback B."/>
            <person name="Coutinho P.M."/>
            <person name="Cullen D."/>
            <person name="Dalman K."/>
            <person name="Deflorio G."/>
            <person name="van Diepen L.T."/>
            <person name="Dunand C."/>
            <person name="Duplessis S."/>
            <person name="Durling M."/>
            <person name="Gonthier P."/>
            <person name="Grimwood J."/>
            <person name="Fossdal C.G."/>
            <person name="Hansson D."/>
            <person name="Henrissat B."/>
            <person name="Hietala A."/>
            <person name="Himmelstrand K."/>
            <person name="Hoffmeister D."/>
            <person name="Hogberg N."/>
            <person name="James T.Y."/>
            <person name="Karlsson M."/>
            <person name="Kohler A."/>
            <person name="Kues U."/>
            <person name="Lee Y.H."/>
            <person name="Lin Y.C."/>
            <person name="Lind M."/>
            <person name="Lindquist E."/>
            <person name="Lombard V."/>
            <person name="Lucas S."/>
            <person name="Lunden K."/>
            <person name="Morin E."/>
            <person name="Murat C."/>
            <person name="Park J."/>
            <person name="Raffaello T."/>
            <person name="Rouze P."/>
            <person name="Salamov A."/>
            <person name="Schmutz J."/>
            <person name="Solheim H."/>
            <person name="Stahlberg J."/>
            <person name="Velez H."/>
            <person name="de Vries R.P."/>
            <person name="Wiebenga A."/>
            <person name="Woodward S."/>
            <person name="Yakovlev I."/>
            <person name="Garbelotto M."/>
            <person name="Martin F."/>
            <person name="Grigoriev I.V."/>
            <person name="Stenlid J."/>
        </authorList>
    </citation>
    <scope>NUCLEOTIDE SEQUENCE [LARGE SCALE GENOMIC DNA]</scope>
    <source>
        <strain evidence="1 2">TC 32-1</strain>
    </source>
</reference>